<evidence type="ECO:0000256" key="2">
    <source>
        <dbReference type="ARBA" id="ARBA00023010"/>
    </source>
</evidence>
<evidence type="ECO:0000256" key="1">
    <source>
        <dbReference type="ARBA" id="ARBA00022927"/>
    </source>
</evidence>
<keyword evidence="1" id="KW-0813">Transport</keyword>
<dbReference type="Gene3D" id="3.40.50.410">
    <property type="entry name" value="von Willebrand factor, type A domain"/>
    <property type="match status" value="1"/>
</dbReference>
<evidence type="ECO:0000313" key="5">
    <source>
        <dbReference type="EMBL" id="CAF4002466.1"/>
    </source>
</evidence>
<evidence type="ECO:0000313" key="4">
    <source>
        <dbReference type="EMBL" id="CAF1240135.1"/>
    </source>
</evidence>
<reference evidence="4" key="1">
    <citation type="submission" date="2021-02" db="EMBL/GenBank/DDBJ databases">
        <authorList>
            <person name="Nowell W R."/>
        </authorList>
    </citation>
    <scope>NUCLEOTIDE SEQUENCE</scope>
</reference>
<sequence length="1087" mass="123805">MERVRLTIRDYDQFRLYYDNLLCFEKYVNAPNIDAREIKENLERRVLGKVAVLQKVANETSDASQIANSLISMKSISNNIPAFKETIDEDIDEILQTYRKKCGDGLVLATLAVLLENDTSGVGLIIISEHKCFKGHAISMFNRDTQQYGIDYVLDKLKGDDVDRDRLHKRYDEFNSMYEELIKNYSVKLDENKTEINLDPLVTEISLHVGQLKHKSDGITWNASVRNKIPNLVAQIFALWTLKNTQYYNEMRGVTNRRTYLLQPHPAQVISIFRILGIGYKVPTEVMGVAIPGVSRNGDELMNNLVQIGTGEGKSVTLAVTASIFALLGIDVRCACYSEYLSKRDYQEFLPIFIALGVNDHIHYGTFNKLCEDIINENGDIRNRVINLIVNGDNPILSKEVSNQHPKILLVDEVDVFFNQDFYGSVYTPLAQLKDPTIMALTDHIWKRRDAALTLVGMKMTLEYRSCCTKFKGWEFLIEEAVKDMLADVKSFKSHDYLVSEDKIAYKEQDGISYNMVYGYKTLFAYYYEHEQGKISKSSLEENISIGIHCGSFSYAETPLRFHRIMGVTGTLETLSIPERDIVEKIYHIQKSTYMPSVFGANNRHFAKDVDTLIEDTSFYFKRIVTQINNMINVQRAVLVFFESRSKLNEFYHSDSLAPIKDKVLIITEEISSKDKEMFVKRATTSGQVTLLTREFGRGTDFVCNDQTCGEKGGVHVIQTFLSEELSEETQIMGRTARQGKQGSYSIVILDKDLEKFLISEADVKRMNESGIKYETLNQKRNDFFKEQYVNSSKYVEGAKKEHNEGQKFVESLNQSKIQDIKAFLGERNRGAGGNSQSRTICLMDATGSMSHLLHKAKNTVGTMFERASVVLKENGIPPDCFQMQFVVYRNYNSKEDEILQTSPWETKADNLRAFMDRISAKGGWSHQTEEAIEIGFSHANEENKKENISQVILIGDAAANTKEQVRKGRENKIHGGEKYWETTKFKEPTFYANELEKLKNKTSKKIPVHAFFVHKQAKRDFQEIATQTGGRCEELDINSPKGAQRLTDLVTEEVLRNVGSSIGGNEGRGNALVEAYRKKFGKGYKA</sequence>
<dbReference type="EMBL" id="CAJNOQ010010009">
    <property type="protein sequence ID" value="CAF1240135.1"/>
    <property type="molecule type" value="Genomic_DNA"/>
</dbReference>
<dbReference type="Gene3D" id="3.40.50.300">
    <property type="entry name" value="P-loop containing nucleotide triphosphate hydrolases"/>
    <property type="match status" value="2"/>
</dbReference>
<keyword evidence="6" id="KW-1185">Reference proteome</keyword>
<feature type="domain" description="SecA family profile" evidence="3">
    <location>
        <begin position="211"/>
        <end position="779"/>
    </location>
</feature>
<dbReference type="GO" id="GO:0017038">
    <property type="term" value="P:protein import"/>
    <property type="evidence" value="ECO:0007669"/>
    <property type="project" value="InterPro"/>
</dbReference>
<organism evidence="4 6">
    <name type="scientific">Didymodactylos carnosus</name>
    <dbReference type="NCBI Taxonomy" id="1234261"/>
    <lineage>
        <taxon>Eukaryota</taxon>
        <taxon>Metazoa</taxon>
        <taxon>Spiralia</taxon>
        <taxon>Gnathifera</taxon>
        <taxon>Rotifera</taxon>
        <taxon>Eurotatoria</taxon>
        <taxon>Bdelloidea</taxon>
        <taxon>Philodinida</taxon>
        <taxon>Philodinidae</taxon>
        <taxon>Didymodactylos</taxon>
    </lineage>
</organism>
<dbReference type="InterPro" id="IPR036465">
    <property type="entry name" value="vWFA_dom_sf"/>
</dbReference>
<protein>
    <recommendedName>
        <fullName evidence="3">SecA family profile domain-containing protein</fullName>
    </recommendedName>
</protein>
<dbReference type="InterPro" id="IPR011115">
    <property type="entry name" value="SecA_DEAD"/>
</dbReference>
<dbReference type="InterPro" id="IPR000185">
    <property type="entry name" value="SecA"/>
</dbReference>
<dbReference type="InterPro" id="IPR014018">
    <property type="entry name" value="SecA_motor_DEAD"/>
</dbReference>
<keyword evidence="2" id="KW-0811">Translocation</keyword>
<dbReference type="Pfam" id="PF07517">
    <property type="entry name" value="SecA_DEAD"/>
    <property type="match status" value="1"/>
</dbReference>
<dbReference type="GO" id="GO:0006886">
    <property type="term" value="P:intracellular protein transport"/>
    <property type="evidence" value="ECO:0007669"/>
    <property type="project" value="InterPro"/>
</dbReference>
<proteinExistence type="predicted"/>
<dbReference type="AlphaFoldDB" id="A0A814Z4P8"/>
<comment type="caution">
    <text evidence="4">The sequence shown here is derived from an EMBL/GenBank/DDBJ whole genome shotgun (WGS) entry which is preliminary data.</text>
</comment>
<dbReference type="GO" id="GO:0005524">
    <property type="term" value="F:ATP binding"/>
    <property type="evidence" value="ECO:0007669"/>
    <property type="project" value="InterPro"/>
</dbReference>
<dbReference type="Proteomes" id="UP000681722">
    <property type="component" value="Unassembled WGS sequence"/>
</dbReference>
<evidence type="ECO:0000313" key="6">
    <source>
        <dbReference type="Proteomes" id="UP000663829"/>
    </source>
</evidence>
<dbReference type="OrthoDB" id="7614088at2759"/>
<dbReference type="Proteomes" id="UP000663829">
    <property type="component" value="Unassembled WGS sequence"/>
</dbReference>
<dbReference type="InterPro" id="IPR027417">
    <property type="entry name" value="P-loop_NTPase"/>
</dbReference>
<dbReference type="SUPFAM" id="SSF52540">
    <property type="entry name" value="P-loop containing nucleoside triphosphate hydrolases"/>
    <property type="match status" value="2"/>
</dbReference>
<dbReference type="GO" id="GO:0016020">
    <property type="term" value="C:membrane"/>
    <property type="evidence" value="ECO:0007669"/>
    <property type="project" value="InterPro"/>
</dbReference>
<name>A0A814Z4P8_9BILA</name>
<dbReference type="PANTHER" id="PTHR30612:SF0">
    <property type="entry name" value="CHLOROPLAST PROTEIN-TRANSPORTING ATPASE"/>
    <property type="match status" value="1"/>
</dbReference>
<evidence type="ECO:0000259" key="3">
    <source>
        <dbReference type="PROSITE" id="PS51196"/>
    </source>
</evidence>
<dbReference type="PROSITE" id="PS51196">
    <property type="entry name" value="SECA_MOTOR_DEAD"/>
    <property type="match status" value="1"/>
</dbReference>
<keyword evidence="1" id="KW-0653">Protein transport</keyword>
<dbReference type="EMBL" id="CAJOBC010010165">
    <property type="protein sequence ID" value="CAF4002466.1"/>
    <property type="molecule type" value="Genomic_DNA"/>
</dbReference>
<gene>
    <name evidence="4" type="ORF">GPM918_LOCUS25616</name>
    <name evidence="5" type="ORF">SRO942_LOCUS25626</name>
</gene>
<dbReference type="PANTHER" id="PTHR30612">
    <property type="entry name" value="SECA INNER MEMBRANE COMPONENT OF SEC PROTEIN SECRETION SYSTEM"/>
    <property type="match status" value="1"/>
</dbReference>
<accession>A0A814Z4P8</accession>
<dbReference type="GO" id="GO:0006605">
    <property type="term" value="P:protein targeting"/>
    <property type="evidence" value="ECO:0007669"/>
    <property type="project" value="InterPro"/>
</dbReference>
<dbReference type="SUPFAM" id="SSF53300">
    <property type="entry name" value="vWA-like"/>
    <property type="match status" value="1"/>
</dbReference>